<protein>
    <submittedName>
        <fullName evidence="1">12567_t:CDS:1</fullName>
    </submittedName>
</protein>
<comment type="caution">
    <text evidence="1">The sequence shown here is derived from an EMBL/GenBank/DDBJ whole genome shotgun (WGS) entry which is preliminary data.</text>
</comment>
<dbReference type="EMBL" id="CAJVPW010001726">
    <property type="protein sequence ID" value="CAG8490704.1"/>
    <property type="molecule type" value="Genomic_DNA"/>
</dbReference>
<keyword evidence="2" id="KW-1185">Reference proteome</keyword>
<reference evidence="1" key="1">
    <citation type="submission" date="2021-06" db="EMBL/GenBank/DDBJ databases">
        <authorList>
            <person name="Kallberg Y."/>
            <person name="Tangrot J."/>
            <person name="Rosling A."/>
        </authorList>
    </citation>
    <scope>NUCLEOTIDE SEQUENCE</scope>
    <source>
        <strain evidence="1">28 12/20/2015</strain>
    </source>
</reference>
<name>A0ACA9KUY2_9GLOM</name>
<gene>
    <name evidence="1" type="ORF">SPELUC_LOCUS2545</name>
</gene>
<evidence type="ECO:0000313" key="2">
    <source>
        <dbReference type="Proteomes" id="UP000789366"/>
    </source>
</evidence>
<accession>A0ACA9KUY2</accession>
<proteinExistence type="predicted"/>
<evidence type="ECO:0000313" key="1">
    <source>
        <dbReference type="EMBL" id="CAG8490704.1"/>
    </source>
</evidence>
<organism evidence="1 2">
    <name type="scientific">Cetraspora pellucida</name>
    <dbReference type="NCBI Taxonomy" id="1433469"/>
    <lineage>
        <taxon>Eukaryota</taxon>
        <taxon>Fungi</taxon>
        <taxon>Fungi incertae sedis</taxon>
        <taxon>Mucoromycota</taxon>
        <taxon>Glomeromycotina</taxon>
        <taxon>Glomeromycetes</taxon>
        <taxon>Diversisporales</taxon>
        <taxon>Gigasporaceae</taxon>
        <taxon>Cetraspora</taxon>
    </lineage>
</organism>
<dbReference type="Proteomes" id="UP000789366">
    <property type="component" value="Unassembled WGS sequence"/>
</dbReference>
<sequence>MPHQKYGPSIMNGSDHLKVPQYRKEHSHSSMSNVDVYVTRRKVKNELGKRRAEINGFEELRGFLPPTRYPSNSSFIISQFSFANTGICNKAISSMKTEK</sequence>
<feature type="non-terminal residue" evidence="1">
    <location>
        <position position="99"/>
    </location>
</feature>